<organism evidence="2 3">
    <name type="scientific">Gossypium arboreum</name>
    <name type="common">Tree cotton</name>
    <name type="synonym">Gossypium nanking</name>
    <dbReference type="NCBI Taxonomy" id="29729"/>
    <lineage>
        <taxon>Eukaryota</taxon>
        <taxon>Viridiplantae</taxon>
        <taxon>Streptophyta</taxon>
        <taxon>Embryophyta</taxon>
        <taxon>Tracheophyta</taxon>
        <taxon>Spermatophyta</taxon>
        <taxon>Magnoliopsida</taxon>
        <taxon>eudicotyledons</taxon>
        <taxon>Gunneridae</taxon>
        <taxon>Pentapetalae</taxon>
        <taxon>rosids</taxon>
        <taxon>malvids</taxon>
        <taxon>Malvales</taxon>
        <taxon>Malvaceae</taxon>
        <taxon>Malvoideae</taxon>
        <taxon>Gossypium</taxon>
    </lineage>
</organism>
<gene>
    <name evidence="2" type="ORF">F383_20774</name>
</gene>
<proteinExistence type="predicted"/>
<name>A0A0B0NS92_GOSAR</name>
<protein>
    <submittedName>
        <fullName evidence="2">Uncharacterized protein</fullName>
    </submittedName>
</protein>
<dbReference type="Proteomes" id="UP000032142">
    <property type="component" value="Unassembled WGS sequence"/>
</dbReference>
<sequence length="22" mass="2811">MDQYSKTKHLKRGLKWNQRKHK</sequence>
<reference evidence="3" key="1">
    <citation type="submission" date="2014-09" db="EMBL/GenBank/DDBJ databases">
        <authorList>
            <person name="Mudge J."/>
            <person name="Ramaraj T."/>
            <person name="Lindquist I.E."/>
            <person name="Bharti A.K."/>
            <person name="Sundararajan A."/>
            <person name="Cameron C.T."/>
            <person name="Woodward J.E."/>
            <person name="May G.D."/>
            <person name="Brubaker C."/>
            <person name="Broadhvest J."/>
            <person name="Wilkins T.A."/>
        </authorList>
    </citation>
    <scope>NUCLEOTIDE SEQUENCE</scope>
    <source>
        <strain evidence="3">cv. AKA8401</strain>
    </source>
</reference>
<evidence type="ECO:0000313" key="2">
    <source>
        <dbReference type="EMBL" id="KHG15532.1"/>
    </source>
</evidence>
<evidence type="ECO:0000313" key="3">
    <source>
        <dbReference type="Proteomes" id="UP000032142"/>
    </source>
</evidence>
<evidence type="ECO:0000256" key="1">
    <source>
        <dbReference type="SAM" id="MobiDB-lite"/>
    </source>
</evidence>
<feature type="region of interest" description="Disordered" evidence="1">
    <location>
        <begin position="1"/>
        <end position="22"/>
    </location>
</feature>
<dbReference type="AlphaFoldDB" id="A0A0B0NS92"/>
<accession>A0A0B0NS92</accession>
<keyword evidence="3" id="KW-1185">Reference proteome</keyword>
<dbReference type="EMBL" id="KN404011">
    <property type="protein sequence ID" value="KHG15532.1"/>
    <property type="molecule type" value="Genomic_DNA"/>
</dbReference>